<dbReference type="EMBL" id="BSTX01000001">
    <property type="protein sequence ID" value="GLZ75386.1"/>
    <property type="molecule type" value="Genomic_DNA"/>
</dbReference>
<reference evidence="4" key="1">
    <citation type="submission" date="2023-03" db="EMBL/GenBank/DDBJ databases">
        <title>Actinorhabdospora filicis NBRC 111898.</title>
        <authorList>
            <person name="Ichikawa N."/>
            <person name="Sato H."/>
            <person name="Tonouchi N."/>
        </authorList>
    </citation>
    <scope>NUCLEOTIDE SEQUENCE</scope>
    <source>
        <strain evidence="4">NBRC 111898</strain>
    </source>
</reference>
<dbReference type="Pfam" id="PF07848">
    <property type="entry name" value="PaaX"/>
    <property type="match status" value="1"/>
</dbReference>
<feature type="region of interest" description="Disordered" evidence="1">
    <location>
        <begin position="1"/>
        <end position="24"/>
    </location>
</feature>
<feature type="domain" description="Transcriptional repressor PaaX-like central Cas2-like" evidence="3">
    <location>
        <begin position="145"/>
        <end position="201"/>
    </location>
</feature>
<dbReference type="Gene3D" id="3.30.70.2650">
    <property type="match status" value="1"/>
</dbReference>
<evidence type="ECO:0008006" key="6">
    <source>
        <dbReference type="Google" id="ProtNLM"/>
    </source>
</evidence>
<evidence type="ECO:0000313" key="4">
    <source>
        <dbReference type="EMBL" id="GLZ75386.1"/>
    </source>
</evidence>
<feature type="compositionally biased region" description="Polar residues" evidence="1">
    <location>
        <begin position="1"/>
        <end position="16"/>
    </location>
</feature>
<comment type="caution">
    <text evidence="4">The sequence shown here is derived from an EMBL/GenBank/DDBJ whole genome shotgun (WGS) entry which is preliminary data.</text>
</comment>
<evidence type="ECO:0000259" key="2">
    <source>
        <dbReference type="Pfam" id="PF07848"/>
    </source>
</evidence>
<organism evidence="4 5">
    <name type="scientific">Actinorhabdospora filicis</name>
    <dbReference type="NCBI Taxonomy" id="1785913"/>
    <lineage>
        <taxon>Bacteria</taxon>
        <taxon>Bacillati</taxon>
        <taxon>Actinomycetota</taxon>
        <taxon>Actinomycetes</taxon>
        <taxon>Micromonosporales</taxon>
        <taxon>Micromonosporaceae</taxon>
        <taxon>Actinorhabdospora</taxon>
    </lineage>
</organism>
<dbReference type="PANTHER" id="PTHR30319">
    <property type="entry name" value="PHENYLACETIC ACID REGULATOR-RELATED TRANSCRIPTIONAL REPRESSOR"/>
    <property type="match status" value="1"/>
</dbReference>
<name>A0A9W6SIQ0_9ACTN</name>
<dbReference type="Pfam" id="PF20803">
    <property type="entry name" value="PaaX_M"/>
    <property type="match status" value="1"/>
</dbReference>
<proteinExistence type="predicted"/>
<evidence type="ECO:0000256" key="1">
    <source>
        <dbReference type="SAM" id="MobiDB-lite"/>
    </source>
</evidence>
<dbReference type="GO" id="GO:0006351">
    <property type="term" value="P:DNA-templated transcription"/>
    <property type="evidence" value="ECO:0007669"/>
    <property type="project" value="TreeGrafter"/>
</dbReference>
<feature type="domain" description="Transcriptional repressor PaaX-like N-terminal" evidence="2">
    <location>
        <begin position="86"/>
        <end position="128"/>
    </location>
</feature>
<dbReference type="AlphaFoldDB" id="A0A9W6SIQ0"/>
<sequence>MYVTIGSTTLNSSVGAQSRRKPPLRGGAEASAAVIWHHPYVMNDHTIVDENVTPPARPARGPGRAVGLVPFLFGAARRDRLPGLVLTRLLGDLGQSESAARGLLARMRREGQIAGVREGRQTHYELAGNFAAAFRRMRDGVTVPEWRGHFHVLLHQVPEDQRAYRDRLRRHARFVGYGTMQPGVLVCAEDRVDRLADVLEPRPPGAVVHTGRLLLDVGQAREVAGRAWELDELAVMLRGHRDRLLAALEGMDGAPGPSPETLRAYAGTVGPAYGVFLRVPVLPSELMPGDWPLPETLGVLGRVVGAYSPPTHAYIESLLGGAAQRR</sequence>
<protein>
    <recommendedName>
        <fullName evidence="6">PaaX family transcriptional regulator</fullName>
    </recommendedName>
</protein>
<dbReference type="Proteomes" id="UP001165079">
    <property type="component" value="Unassembled WGS sequence"/>
</dbReference>
<dbReference type="PANTHER" id="PTHR30319:SF1">
    <property type="entry name" value="TRANSCRIPTIONAL REPRESSOR PAAX"/>
    <property type="match status" value="1"/>
</dbReference>
<dbReference type="InterPro" id="IPR012906">
    <property type="entry name" value="PaaX-like_N"/>
</dbReference>
<evidence type="ECO:0000259" key="3">
    <source>
        <dbReference type="Pfam" id="PF20803"/>
    </source>
</evidence>
<accession>A0A9W6SIQ0</accession>
<dbReference type="InterPro" id="IPR036388">
    <property type="entry name" value="WH-like_DNA-bd_sf"/>
</dbReference>
<evidence type="ECO:0000313" key="5">
    <source>
        <dbReference type="Proteomes" id="UP001165079"/>
    </source>
</evidence>
<dbReference type="InterPro" id="IPR048846">
    <property type="entry name" value="PaaX-like_central"/>
</dbReference>
<keyword evidence="5" id="KW-1185">Reference proteome</keyword>
<gene>
    <name evidence="4" type="ORF">Afil01_01930</name>
</gene>
<dbReference type="Gene3D" id="1.10.10.10">
    <property type="entry name" value="Winged helix-like DNA-binding domain superfamily/Winged helix DNA-binding domain"/>
    <property type="match status" value="1"/>
</dbReference>